<keyword evidence="10" id="KW-0482">Metalloprotease</keyword>
<evidence type="ECO:0000256" key="10">
    <source>
        <dbReference type="ARBA" id="ARBA00023049"/>
    </source>
</evidence>
<dbReference type="Pfam" id="PF22456">
    <property type="entry name" value="PqqF-like_C_4"/>
    <property type="match status" value="1"/>
</dbReference>
<gene>
    <name evidence="19" type="ORF">NEJAP_0991</name>
</gene>
<evidence type="ECO:0000256" key="8">
    <source>
        <dbReference type="ARBA" id="ARBA00022801"/>
    </source>
</evidence>
<dbReference type="Pfam" id="PF05193">
    <property type="entry name" value="Peptidase_M16_C"/>
    <property type="match status" value="1"/>
</dbReference>
<comment type="similarity">
    <text evidence="3 14">Belongs to the peptidase M16 family.</text>
</comment>
<evidence type="ECO:0000256" key="12">
    <source>
        <dbReference type="ARBA" id="ARBA00031184"/>
    </source>
</evidence>
<keyword evidence="20" id="KW-1185">Reference proteome</keyword>
<dbReference type="InterPro" id="IPR054734">
    <property type="entry name" value="PqqF-like_C_4"/>
</dbReference>
<dbReference type="InterPro" id="IPR001431">
    <property type="entry name" value="Pept_M16_Zn_BS"/>
</dbReference>
<keyword evidence="9" id="KW-0862">Zinc</keyword>
<dbReference type="Proteomes" id="UP000595332">
    <property type="component" value="Chromosome"/>
</dbReference>
<evidence type="ECO:0000256" key="1">
    <source>
        <dbReference type="ARBA" id="ARBA00001947"/>
    </source>
</evidence>
<accession>A0A7R6PT21</accession>
<evidence type="ECO:0000259" key="17">
    <source>
        <dbReference type="Pfam" id="PF16187"/>
    </source>
</evidence>
<comment type="cofactor">
    <cofactor evidence="1">
        <name>Zn(2+)</name>
        <dbReference type="ChEBI" id="CHEBI:29105"/>
    </cofactor>
</comment>
<feature type="domain" description="Peptidase M16 N-terminal" evidence="15">
    <location>
        <begin position="51"/>
        <end position="169"/>
    </location>
</feature>
<dbReference type="GO" id="GO:0006508">
    <property type="term" value="P:proteolysis"/>
    <property type="evidence" value="ECO:0007669"/>
    <property type="project" value="UniProtKB-KW"/>
</dbReference>
<dbReference type="RefSeq" id="WP_201349591.1">
    <property type="nucleotide sequence ID" value="NZ_AP014546.1"/>
</dbReference>
<keyword evidence="8" id="KW-0378">Hydrolase</keyword>
<dbReference type="InterPro" id="IPR011765">
    <property type="entry name" value="Pept_M16_N"/>
</dbReference>
<reference evidence="19 20" key="1">
    <citation type="journal article" date="2008" name="Int. J. Syst. Evol. Microbiol.">
        <title>Neptunomonas japonica sp. nov., an Osedax japonicus symbiont-like bacterium isolated from sediment adjacent to sperm whale carcasses off Kagoshima, Japan.</title>
        <authorList>
            <person name="Miyazaki M."/>
            <person name="Nogi Y."/>
            <person name="Fujiwara Y."/>
            <person name="Kawato M."/>
            <person name="Kubokawa K."/>
            <person name="Horikoshi K."/>
        </authorList>
    </citation>
    <scope>NUCLEOTIDE SEQUENCE [LARGE SCALE GENOMIC DNA]</scope>
    <source>
        <strain evidence="19 20">JAMM 1380</strain>
    </source>
</reference>
<organism evidence="19 20">
    <name type="scientific">Neptunomonas japonica JAMM 1380</name>
    <dbReference type="NCBI Taxonomy" id="1441457"/>
    <lineage>
        <taxon>Bacteria</taxon>
        <taxon>Pseudomonadati</taxon>
        <taxon>Pseudomonadota</taxon>
        <taxon>Gammaproteobacteria</taxon>
        <taxon>Oceanospirillales</taxon>
        <taxon>Oceanospirillaceae</taxon>
        <taxon>Neptunomonas</taxon>
    </lineage>
</organism>
<sequence>MRTEHFSLGKLVTSLVVVFCAASYSYASDIAKSQNDTRDYQSITLENGLSVLLVSDPDTDKAAASLNVNIGSAANPKNRAGLAHFLEHMLFLGTDKYPEAGEYQAFIQSHGGSHNAFTALKNTNYFFDINADDLEPALDRFSQFFIAPLFSEEYTDRERHAVHSEYSAKRRDDGRRTYAATQQSMNPAHPASRFAVGNLDTLSNDKEGSLRSDLIKFYQQYYSANQMNLVIIGKQPLNQLESIAQQYFSTIKNTKAQTFIIDEPQFKPEDLPLELAIKTLKDTQSLSLSFPTQANLPFWKSKPLYLLSSLIGYEGEGSLLALLKEKGWATGLGASPGQSFASESSFHIQISLTPEGLKHTDNIVSLFFSFIQSIKKEGISQAIYNEEKLLNAQQFRFLAEQEPIHYVTQLTQSMQDFPQKNWLNAPYLLEQYDLSAINQFTQAIRPDNMVLSVKARNLETNFTEAYYDSEYSINKISANRIKYWQQAELINSLHIRNANPFIAENTNLQPGTDNQLKPIQLDTGKPGVTLWQHQDTTFKVPKADLYFTLLTPLARNGAEVTTGLNLYTDMVSDELNKSLYDAGTAGLSARIYAHQRGISVRISGFDDKIEVLSKLIAKTLRKPELSQARFKRVLQAYQEQLKNSDKDKPYNQLFRVSYEVLMHNASLSELQKTASNYSLEQLSSLVDELFKSIEVRILSHGNLTASQAKKLTNALLQELQPIQTAQVAPQIDILRLEESSVLTKTLDIEHNDSATILYLQGDNLSTQTRAATALLSEILSAPFYTQLRTEQQLGYIVFATPMPLRKVPGIAFIVQSPTSPPKVILGSIRNFLNSFRSQLKTIPKQQIAQFKSSVVARINAQERQLQELSNRFWQEIDQNNTKFDTQEKLTKAINQLTNRDLVNIYDKLLARQLVLQNTGAGAKLNLTSDSAK</sequence>
<proteinExistence type="inferred from homology"/>
<feature type="domain" description="Peptidase M16 middle/third" evidence="17">
    <location>
        <begin position="395"/>
        <end position="664"/>
    </location>
</feature>
<dbReference type="FunFam" id="3.30.830.10:FF:000012">
    <property type="entry name" value="Protease 3"/>
    <property type="match status" value="1"/>
</dbReference>
<dbReference type="EC" id="3.4.24.55" evidence="4"/>
<evidence type="ECO:0000256" key="5">
    <source>
        <dbReference type="ARBA" id="ARBA00017565"/>
    </source>
</evidence>
<evidence type="ECO:0000256" key="14">
    <source>
        <dbReference type="RuleBase" id="RU004447"/>
    </source>
</evidence>
<dbReference type="GO" id="GO:0005737">
    <property type="term" value="C:cytoplasm"/>
    <property type="evidence" value="ECO:0007669"/>
    <property type="project" value="UniProtKB-ARBA"/>
</dbReference>
<evidence type="ECO:0000259" key="15">
    <source>
        <dbReference type="Pfam" id="PF00675"/>
    </source>
</evidence>
<evidence type="ECO:0000313" key="20">
    <source>
        <dbReference type="Proteomes" id="UP000595332"/>
    </source>
</evidence>
<evidence type="ECO:0000256" key="9">
    <source>
        <dbReference type="ARBA" id="ARBA00022833"/>
    </source>
</evidence>
<feature type="domain" description="Peptidase M16 C-terminal" evidence="16">
    <location>
        <begin position="211"/>
        <end position="388"/>
    </location>
</feature>
<dbReference type="SUPFAM" id="SSF63411">
    <property type="entry name" value="LuxS/MPP-like metallohydrolase"/>
    <property type="match status" value="4"/>
</dbReference>
<keyword evidence="7" id="KW-0479">Metal-binding</keyword>
<protein>
    <recommendedName>
        <fullName evidence="5">Protease 3</fullName>
        <ecNumber evidence="4">3.4.24.55</ecNumber>
    </recommendedName>
    <alternativeName>
        <fullName evidence="13">Pitrilysin</fullName>
    </alternativeName>
    <alternativeName>
        <fullName evidence="12">Protease III</fullName>
    </alternativeName>
    <alternativeName>
        <fullName evidence="11">Protease pi</fullName>
    </alternativeName>
</protein>
<evidence type="ECO:0000259" key="16">
    <source>
        <dbReference type="Pfam" id="PF05193"/>
    </source>
</evidence>
<evidence type="ECO:0000313" key="19">
    <source>
        <dbReference type="EMBL" id="BBB28948.1"/>
    </source>
</evidence>
<dbReference type="FunFam" id="3.30.830.10:FF:000005">
    <property type="entry name" value="nardilysin isoform X1"/>
    <property type="match status" value="1"/>
</dbReference>
<evidence type="ECO:0000259" key="18">
    <source>
        <dbReference type="Pfam" id="PF22456"/>
    </source>
</evidence>
<evidence type="ECO:0000256" key="11">
    <source>
        <dbReference type="ARBA" id="ARBA00029597"/>
    </source>
</evidence>
<dbReference type="InterPro" id="IPR032632">
    <property type="entry name" value="Peptidase_M16_M"/>
</dbReference>
<dbReference type="Pfam" id="PF16187">
    <property type="entry name" value="Peptidase_M16_M"/>
    <property type="match status" value="1"/>
</dbReference>
<dbReference type="Pfam" id="PF00675">
    <property type="entry name" value="Peptidase_M16"/>
    <property type="match status" value="1"/>
</dbReference>
<keyword evidence="6" id="KW-0645">Protease</keyword>
<dbReference type="GO" id="GO:0046872">
    <property type="term" value="F:metal ion binding"/>
    <property type="evidence" value="ECO:0007669"/>
    <property type="project" value="UniProtKB-KW"/>
</dbReference>
<dbReference type="EMBL" id="AP014546">
    <property type="protein sequence ID" value="BBB28948.1"/>
    <property type="molecule type" value="Genomic_DNA"/>
</dbReference>
<dbReference type="InterPro" id="IPR007863">
    <property type="entry name" value="Peptidase_M16_C"/>
</dbReference>
<dbReference type="PANTHER" id="PTHR43690:SF18">
    <property type="entry name" value="INSULIN-DEGRADING ENZYME-RELATED"/>
    <property type="match status" value="1"/>
</dbReference>
<feature type="domain" description="Coenzyme PQQ synthesis protein F-like C-terminal lobe" evidence="18">
    <location>
        <begin position="774"/>
        <end position="873"/>
    </location>
</feature>
<evidence type="ECO:0000256" key="13">
    <source>
        <dbReference type="ARBA" id="ARBA00033450"/>
    </source>
</evidence>
<dbReference type="PANTHER" id="PTHR43690">
    <property type="entry name" value="NARDILYSIN"/>
    <property type="match status" value="1"/>
</dbReference>
<evidence type="ECO:0000256" key="4">
    <source>
        <dbReference type="ARBA" id="ARBA00012449"/>
    </source>
</evidence>
<evidence type="ECO:0000256" key="6">
    <source>
        <dbReference type="ARBA" id="ARBA00022670"/>
    </source>
</evidence>
<dbReference type="PROSITE" id="PS00143">
    <property type="entry name" value="INSULINASE"/>
    <property type="match status" value="1"/>
</dbReference>
<dbReference type="InterPro" id="IPR011249">
    <property type="entry name" value="Metalloenz_LuxS/M16"/>
</dbReference>
<dbReference type="InterPro" id="IPR050626">
    <property type="entry name" value="Peptidase_M16"/>
</dbReference>
<dbReference type="KEGG" id="njp:NEJAP_0991"/>
<evidence type="ECO:0000256" key="7">
    <source>
        <dbReference type="ARBA" id="ARBA00022723"/>
    </source>
</evidence>
<dbReference type="Gene3D" id="3.30.830.10">
    <property type="entry name" value="Metalloenzyme, LuxS/M16 peptidase-like"/>
    <property type="match status" value="4"/>
</dbReference>
<evidence type="ECO:0000256" key="3">
    <source>
        <dbReference type="ARBA" id="ARBA00007261"/>
    </source>
</evidence>
<evidence type="ECO:0000256" key="2">
    <source>
        <dbReference type="ARBA" id="ARBA00002184"/>
    </source>
</evidence>
<dbReference type="GO" id="GO:0004222">
    <property type="term" value="F:metalloendopeptidase activity"/>
    <property type="evidence" value="ECO:0007669"/>
    <property type="project" value="UniProtKB-EC"/>
</dbReference>
<name>A0A7R6PT21_9GAMM</name>
<dbReference type="AlphaFoldDB" id="A0A7R6PT21"/>
<comment type="function">
    <text evidence="2">Endopeptidase that degrades small peptides of less than 7 kDa, such as glucagon and insulin.</text>
</comment>